<sequence length="142" mass="16971">MILVRLKQIFKKSVSLLGWKRRKHANNLTKELRDFFEEQFRKFDPNSDKLKGIDVSQLKEFLEKYPNIYNQYPNQIQKLLSDYKNLIKEHIRLVEEEKRMGIFDFPNPVDEDVSDTDLYKNREAIKEKVKAILVILEKINGA</sequence>
<dbReference type="AlphaFoldDB" id="A0A829HCJ1"/>
<dbReference type="Proteomes" id="UP000014523">
    <property type="component" value="Unassembled WGS sequence"/>
</dbReference>
<comment type="caution">
    <text evidence="1">The sequence shown here is derived from an EMBL/GenBank/DDBJ whole genome shotgun (WGS) entry which is preliminary data.</text>
</comment>
<name>A0A829HCJ1_9GAMM</name>
<reference evidence="1 2" key="1">
    <citation type="submission" date="2013-06" db="EMBL/GenBank/DDBJ databases">
        <title>The Genome Sequence of Acinetobacter gyllenbergii CIP 110306.</title>
        <authorList>
            <consortium name="The Broad Institute Genome Sequencing Platform"/>
            <consortium name="The Broad Institute Genome Sequencing Center for Infectious Disease"/>
            <person name="Cerqueira G."/>
            <person name="Feldgarden M."/>
            <person name="Courvalin P."/>
            <person name="Perichon B."/>
            <person name="Grillot-Courvalin C."/>
            <person name="Clermont D."/>
            <person name="Rocha E."/>
            <person name="Yoon E.-J."/>
            <person name="Nemec A."/>
            <person name="Young S.K."/>
            <person name="Zeng Q."/>
            <person name="Gargeya S."/>
            <person name="Fitzgerald M."/>
            <person name="Abouelleil A."/>
            <person name="Alvarado L."/>
            <person name="Berlin A.M."/>
            <person name="Chapman S.B."/>
            <person name="Dewar J."/>
            <person name="Goldberg J."/>
            <person name="Griggs A."/>
            <person name="Gujja S."/>
            <person name="Hansen M."/>
            <person name="Howarth C."/>
            <person name="Imamovic A."/>
            <person name="Larimer J."/>
            <person name="McCowan C."/>
            <person name="Murphy C."/>
            <person name="Pearson M."/>
            <person name="Priest M."/>
            <person name="Roberts A."/>
            <person name="Saif S."/>
            <person name="Shea T."/>
            <person name="Sykes S."/>
            <person name="Wortman J."/>
            <person name="Nusbaum C."/>
            <person name="Birren B."/>
        </authorList>
    </citation>
    <scope>NUCLEOTIDE SEQUENCE [LARGE SCALE GENOMIC DNA]</scope>
    <source>
        <strain evidence="1 2">CIP 110306</strain>
    </source>
</reference>
<evidence type="ECO:0000313" key="2">
    <source>
        <dbReference type="Proteomes" id="UP000014523"/>
    </source>
</evidence>
<organism evidence="1 2">
    <name type="scientific">Acinetobacter gyllenbergii CIP 110306 = MTCC 11365</name>
    <dbReference type="NCBI Taxonomy" id="1217657"/>
    <lineage>
        <taxon>Bacteria</taxon>
        <taxon>Pseudomonadati</taxon>
        <taxon>Pseudomonadota</taxon>
        <taxon>Gammaproteobacteria</taxon>
        <taxon>Moraxellales</taxon>
        <taxon>Moraxellaceae</taxon>
        <taxon>Acinetobacter</taxon>
    </lineage>
</organism>
<evidence type="ECO:0000313" key="1">
    <source>
        <dbReference type="EMBL" id="EPF72591.1"/>
    </source>
</evidence>
<accession>A0A829HCJ1</accession>
<dbReference type="RefSeq" id="WP_016543023.1">
    <property type="nucleotide sequence ID" value="NZ_ASQH01000024.1"/>
</dbReference>
<gene>
    <name evidence="1" type="ORF">F957_03727</name>
</gene>
<proteinExistence type="predicted"/>
<protein>
    <submittedName>
        <fullName evidence="1">Uncharacterized protein</fullName>
    </submittedName>
</protein>
<keyword evidence="2" id="KW-1185">Reference proteome</keyword>
<dbReference type="EMBL" id="ATGG01000049">
    <property type="protein sequence ID" value="EPF72591.1"/>
    <property type="molecule type" value="Genomic_DNA"/>
</dbReference>